<accession>A0A1Y5P9V3</accession>
<dbReference type="EMBL" id="FLQS01000016">
    <property type="protein sequence ID" value="SBS75463.1"/>
    <property type="molecule type" value="Genomic_DNA"/>
</dbReference>
<gene>
    <name evidence="3" type="ORF">MHPYR_230033</name>
</gene>
<keyword evidence="2" id="KW-0812">Transmembrane</keyword>
<proteinExistence type="predicted"/>
<feature type="transmembrane region" description="Helical" evidence="2">
    <location>
        <begin position="70"/>
        <end position="89"/>
    </location>
</feature>
<reference evidence="3" key="1">
    <citation type="submission" date="2016-03" db="EMBL/GenBank/DDBJ databases">
        <authorList>
            <person name="Ploux O."/>
        </authorList>
    </citation>
    <scope>NUCLEOTIDE SEQUENCE</scope>
    <source>
        <strain evidence="3">UC10</strain>
    </source>
</reference>
<evidence type="ECO:0000256" key="1">
    <source>
        <dbReference type="SAM" id="MobiDB-lite"/>
    </source>
</evidence>
<protein>
    <submittedName>
        <fullName evidence="3">Uncharacterized protein</fullName>
    </submittedName>
</protein>
<keyword evidence="2" id="KW-1133">Transmembrane helix</keyword>
<evidence type="ECO:0000256" key="2">
    <source>
        <dbReference type="SAM" id="Phobius"/>
    </source>
</evidence>
<feature type="compositionally biased region" description="Basic and acidic residues" evidence="1">
    <location>
        <begin position="228"/>
        <end position="240"/>
    </location>
</feature>
<feature type="transmembrane region" description="Helical" evidence="2">
    <location>
        <begin position="142"/>
        <end position="163"/>
    </location>
</feature>
<keyword evidence="2" id="KW-0472">Membrane</keyword>
<feature type="transmembrane region" description="Helical" evidence="2">
    <location>
        <begin position="109"/>
        <end position="130"/>
    </location>
</feature>
<feature type="region of interest" description="Disordered" evidence="1">
    <location>
        <begin position="167"/>
        <end position="240"/>
    </location>
</feature>
<name>A0A1Y5P9V3_9MYCO</name>
<sequence length="240" mass="25009">MAAVIIKAEKRTDSRLAARCAGIASAGAAAIHLAVAPMHWEHWLPSGVFFVSIGLLQLVWVFLVWSRPTALVLAIGIMANAGAVALWVQSRTAGAPFGPAAGQPEAVDAAGICVLLLQCYVVMGATWAWVRRSRAEQVSGLGRALVLLGANAVMVAAVIAGLASSLNGHSHHPQGPAQAEDEHQVTHDAPVQGHQHPSESVGLPREEAMTGPATAPAPINPGLPMVESRLETDGHHDHAH</sequence>
<dbReference type="AlphaFoldDB" id="A0A1Y5P9V3"/>
<feature type="transmembrane region" description="Helical" evidence="2">
    <location>
        <begin position="16"/>
        <end position="36"/>
    </location>
</feature>
<organism evidence="3">
    <name type="scientific">uncultured Mycobacterium sp</name>
    <dbReference type="NCBI Taxonomy" id="171292"/>
    <lineage>
        <taxon>Bacteria</taxon>
        <taxon>Bacillati</taxon>
        <taxon>Actinomycetota</taxon>
        <taxon>Actinomycetes</taxon>
        <taxon>Mycobacteriales</taxon>
        <taxon>Mycobacteriaceae</taxon>
        <taxon>Mycobacterium</taxon>
        <taxon>environmental samples</taxon>
    </lineage>
</organism>
<feature type="transmembrane region" description="Helical" evidence="2">
    <location>
        <begin position="42"/>
        <end position="63"/>
    </location>
</feature>
<evidence type="ECO:0000313" key="3">
    <source>
        <dbReference type="EMBL" id="SBS75463.1"/>
    </source>
</evidence>